<feature type="non-terminal residue" evidence="1">
    <location>
        <position position="129"/>
    </location>
</feature>
<accession>A0ABR3EKZ0</accession>
<keyword evidence="2" id="KW-1185">Reference proteome</keyword>
<comment type="caution">
    <text evidence="1">The sequence shown here is derived from an EMBL/GenBank/DDBJ whole genome shotgun (WGS) entry which is preliminary data.</text>
</comment>
<dbReference type="Proteomes" id="UP001465976">
    <property type="component" value="Unassembled WGS sequence"/>
</dbReference>
<proteinExistence type="predicted"/>
<gene>
    <name evidence="1" type="ORF">V5O48_018538</name>
</gene>
<organism evidence="1 2">
    <name type="scientific">Marasmius crinis-equi</name>
    <dbReference type="NCBI Taxonomy" id="585013"/>
    <lineage>
        <taxon>Eukaryota</taxon>
        <taxon>Fungi</taxon>
        <taxon>Dikarya</taxon>
        <taxon>Basidiomycota</taxon>
        <taxon>Agaricomycotina</taxon>
        <taxon>Agaricomycetes</taxon>
        <taxon>Agaricomycetidae</taxon>
        <taxon>Agaricales</taxon>
        <taxon>Marasmiineae</taxon>
        <taxon>Marasmiaceae</taxon>
        <taxon>Marasmius</taxon>
    </lineage>
</organism>
<sequence>MTSQHSKKRKADSDEGYLCLRFDDNVGSSTTSSSSVTLAQLSEDGRHIREEHVTFTVPPSSPTKNLSTSSVSPLLQANWELGPQLVPGFGILGLNGDMVDGMSWSEDVFGSEEPILVEAPPQARRYTSS</sequence>
<evidence type="ECO:0000313" key="1">
    <source>
        <dbReference type="EMBL" id="KAL0563528.1"/>
    </source>
</evidence>
<protein>
    <submittedName>
        <fullName evidence="1">Uncharacterized protein</fullName>
    </submittedName>
</protein>
<evidence type="ECO:0000313" key="2">
    <source>
        <dbReference type="Proteomes" id="UP001465976"/>
    </source>
</evidence>
<dbReference type="EMBL" id="JBAHYK010003415">
    <property type="protein sequence ID" value="KAL0563528.1"/>
    <property type="molecule type" value="Genomic_DNA"/>
</dbReference>
<reference evidence="1 2" key="1">
    <citation type="submission" date="2024-02" db="EMBL/GenBank/DDBJ databases">
        <title>A draft genome for the cacao thread blight pathogen Marasmius crinis-equi.</title>
        <authorList>
            <person name="Cohen S.P."/>
            <person name="Baruah I.K."/>
            <person name="Amoako-Attah I."/>
            <person name="Bukari Y."/>
            <person name="Meinhardt L.W."/>
            <person name="Bailey B.A."/>
        </authorList>
    </citation>
    <scope>NUCLEOTIDE SEQUENCE [LARGE SCALE GENOMIC DNA]</scope>
    <source>
        <strain evidence="1 2">GH-76</strain>
    </source>
</reference>
<name>A0ABR3EKZ0_9AGAR</name>